<feature type="region of interest" description="Disordered" evidence="7">
    <location>
        <begin position="171"/>
        <end position="207"/>
    </location>
</feature>
<evidence type="ECO:0000256" key="8">
    <source>
        <dbReference type="SAM" id="SignalP"/>
    </source>
</evidence>
<evidence type="ECO:0000256" key="2">
    <source>
        <dbReference type="ARBA" id="ARBA00006577"/>
    </source>
</evidence>
<dbReference type="PANTHER" id="PTHR43811:SF19">
    <property type="entry name" value="39 KDA FK506-BINDING NUCLEAR PROTEIN"/>
    <property type="match status" value="1"/>
</dbReference>
<feature type="domain" description="PPIase FKBP-type" evidence="9">
    <location>
        <begin position="225"/>
        <end position="317"/>
    </location>
</feature>
<proteinExistence type="inferred from homology"/>
<dbReference type="EMBL" id="BAABNP010000003">
    <property type="protein sequence ID" value="GAA5339904.1"/>
    <property type="molecule type" value="Genomic_DNA"/>
</dbReference>
<dbReference type="EC" id="5.2.1.8" evidence="6"/>
<dbReference type="PANTHER" id="PTHR43811">
    <property type="entry name" value="FKBP-TYPE PEPTIDYL-PROLYL CIS-TRANS ISOMERASE FKPA"/>
    <property type="match status" value="1"/>
</dbReference>
<feature type="chain" id="PRO_5046650003" description="Peptidyl-prolyl cis-trans isomerase" evidence="8">
    <location>
        <begin position="23"/>
        <end position="318"/>
    </location>
</feature>
<dbReference type="SUPFAM" id="SSF54534">
    <property type="entry name" value="FKBP-like"/>
    <property type="match status" value="2"/>
</dbReference>
<reference evidence="10 11" key="1">
    <citation type="submission" date="2024-02" db="EMBL/GenBank/DDBJ databases">
        <title>Characterization of antibiotic resistant novel bacterial strains and their environmental applications.</title>
        <authorList>
            <person name="Manzoor S."/>
            <person name="Abbas S."/>
            <person name="Arshad M."/>
            <person name="Li W.J."/>
            <person name="Ahmed I."/>
        </authorList>
    </citation>
    <scope>NUCLEOTIDE SEQUENCE [LARGE SCALE GENOMIC DNA]</scope>
    <source>
        <strain evidence="10 11">KACC 15558</strain>
    </source>
</reference>
<comment type="catalytic activity">
    <reaction evidence="1 5 6">
        <text>[protein]-peptidylproline (omega=180) = [protein]-peptidylproline (omega=0)</text>
        <dbReference type="Rhea" id="RHEA:16237"/>
        <dbReference type="Rhea" id="RHEA-COMP:10747"/>
        <dbReference type="Rhea" id="RHEA-COMP:10748"/>
        <dbReference type="ChEBI" id="CHEBI:83833"/>
        <dbReference type="ChEBI" id="CHEBI:83834"/>
        <dbReference type="EC" id="5.2.1.8"/>
    </reaction>
</comment>
<dbReference type="InterPro" id="IPR046357">
    <property type="entry name" value="PPIase_dom_sf"/>
</dbReference>
<evidence type="ECO:0000256" key="5">
    <source>
        <dbReference type="PROSITE-ProRule" id="PRU00277"/>
    </source>
</evidence>
<evidence type="ECO:0000259" key="9">
    <source>
        <dbReference type="PROSITE" id="PS50059"/>
    </source>
</evidence>
<feature type="region of interest" description="Disordered" evidence="7">
    <location>
        <begin position="21"/>
        <end position="45"/>
    </location>
</feature>
<comment type="caution">
    <text evidence="10">The sequence shown here is derived from an EMBL/GenBank/DDBJ whole genome shotgun (WGS) entry which is preliminary data.</text>
</comment>
<dbReference type="RefSeq" id="WP_342037398.1">
    <property type="nucleotide sequence ID" value="NZ_BAABBK010000003.1"/>
</dbReference>
<dbReference type="Pfam" id="PF00254">
    <property type="entry name" value="FKBP_C"/>
    <property type="match status" value="2"/>
</dbReference>
<dbReference type="PROSITE" id="PS50059">
    <property type="entry name" value="FKBP_PPIASE"/>
    <property type="match status" value="1"/>
</dbReference>
<dbReference type="PROSITE" id="PS51257">
    <property type="entry name" value="PROKAR_LIPOPROTEIN"/>
    <property type="match status" value="1"/>
</dbReference>
<dbReference type="GO" id="GO:0016853">
    <property type="term" value="F:isomerase activity"/>
    <property type="evidence" value="ECO:0007669"/>
    <property type="project" value="UniProtKB-KW"/>
</dbReference>
<evidence type="ECO:0000256" key="4">
    <source>
        <dbReference type="ARBA" id="ARBA00023235"/>
    </source>
</evidence>
<evidence type="ECO:0000256" key="1">
    <source>
        <dbReference type="ARBA" id="ARBA00000971"/>
    </source>
</evidence>
<accession>A0ABP9U0S3</accession>
<name>A0ABP9U0S3_9MICO</name>
<sequence length="318" mass="32948">MRTTVLSAIAAAVLLLSACGQSEPEDGGASAPASVPAQDAKSTSLDDITVEGKTGEKPSVSFAAPLVVEKTESKVLSEGDGKAVADGEQVTAQMTLVSGTTGKVVESSYDSKAAAGFPMDKTQISEDLYSALNGVKVGSRVLMTLNGSPQQGQPSQTLVYVIDIEKTEKPLTRADGQKTDQSGKPLTVTWEDSGEPKISQPQGKAPTKLETYTTIEGKGPEVKEGQSVAVKYSGWLWDDASQPFDSNWAAGGQPFPVSPVGQANVIDGWNEGLVGQKVGSQVVLIVPPDKGYGEAGSPPKIPANATLVFVVDILSAQG</sequence>
<evidence type="ECO:0000256" key="7">
    <source>
        <dbReference type="SAM" id="MobiDB-lite"/>
    </source>
</evidence>
<keyword evidence="11" id="KW-1185">Reference proteome</keyword>
<evidence type="ECO:0000256" key="6">
    <source>
        <dbReference type="RuleBase" id="RU003915"/>
    </source>
</evidence>
<keyword evidence="8" id="KW-0732">Signal</keyword>
<gene>
    <name evidence="10" type="ORF">KACC15558_09440</name>
</gene>
<dbReference type="Gene3D" id="3.10.50.40">
    <property type="match status" value="2"/>
</dbReference>
<feature type="signal peptide" evidence="8">
    <location>
        <begin position="1"/>
        <end position="22"/>
    </location>
</feature>
<dbReference type="InterPro" id="IPR001179">
    <property type="entry name" value="PPIase_FKBP_dom"/>
</dbReference>
<evidence type="ECO:0000313" key="11">
    <source>
        <dbReference type="Proteomes" id="UP001498935"/>
    </source>
</evidence>
<protein>
    <recommendedName>
        <fullName evidence="6">Peptidyl-prolyl cis-trans isomerase</fullName>
        <ecNumber evidence="6">5.2.1.8</ecNumber>
    </recommendedName>
</protein>
<organism evidence="10 11">
    <name type="scientific">Brevibacterium ammoniilyticum</name>
    <dbReference type="NCBI Taxonomy" id="1046555"/>
    <lineage>
        <taxon>Bacteria</taxon>
        <taxon>Bacillati</taxon>
        <taxon>Actinomycetota</taxon>
        <taxon>Actinomycetes</taxon>
        <taxon>Micrococcales</taxon>
        <taxon>Brevibacteriaceae</taxon>
        <taxon>Brevibacterium</taxon>
    </lineage>
</organism>
<dbReference type="Proteomes" id="UP001498935">
    <property type="component" value="Unassembled WGS sequence"/>
</dbReference>
<keyword evidence="3 5" id="KW-0697">Rotamase</keyword>
<evidence type="ECO:0000313" key="10">
    <source>
        <dbReference type="EMBL" id="GAA5339904.1"/>
    </source>
</evidence>
<keyword evidence="4 5" id="KW-0413">Isomerase</keyword>
<evidence type="ECO:0000256" key="3">
    <source>
        <dbReference type="ARBA" id="ARBA00023110"/>
    </source>
</evidence>
<comment type="similarity">
    <text evidence="2 6">Belongs to the FKBP-type PPIase family.</text>
</comment>